<name>A0ABQ9Z122_9CRUS</name>
<comment type="caution">
    <text evidence="1">The sequence shown here is derived from an EMBL/GenBank/DDBJ whole genome shotgun (WGS) entry which is preliminary data.</text>
</comment>
<evidence type="ECO:0000313" key="2">
    <source>
        <dbReference type="Proteomes" id="UP001234178"/>
    </source>
</evidence>
<dbReference type="EMBL" id="JAOYFB010000002">
    <property type="protein sequence ID" value="KAK4006606.1"/>
    <property type="molecule type" value="Genomic_DNA"/>
</dbReference>
<evidence type="ECO:0000313" key="1">
    <source>
        <dbReference type="EMBL" id="KAK4006606.1"/>
    </source>
</evidence>
<proteinExistence type="predicted"/>
<organism evidence="1 2">
    <name type="scientific">Daphnia magna</name>
    <dbReference type="NCBI Taxonomy" id="35525"/>
    <lineage>
        <taxon>Eukaryota</taxon>
        <taxon>Metazoa</taxon>
        <taxon>Ecdysozoa</taxon>
        <taxon>Arthropoda</taxon>
        <taxon>Crustacea</taxon>
        <taxon>Branchiopoda</taxon>
        <taxon>Diplostraca</taxon>
        <taxon>Cladocera</taxon>
        <taxon>Anomopoda</taxon>
        <taxon>Daphniidae</taxon>
        <taxon>Daphnia</taxon>
    </lineage>
</organism>
<dbReference type="Proteomes" id="UP001234178">
    <property type="component" value="Unassembled WGS sequence"/>
</dbReference>
<gene>
    <name evidence="1" type="ORF">OUZ56_011763</name>
</gene>
<sequence>MCGGHRKLPIDGPEKESTMVGQNCQKTNAYVLLKYSNDETWYPGMNDHADGQAMAKMNTIDEFPGRCNKMLTTEINESGMWLTHWQKATRRCIRHEHEVTTHEIGSDRLRLSTTTKTNKTVLVAASPSVFDYGGNT</sequence>
<keyword evidence="2" id="KW-1185">Reference proteome</keyword>
<reference evidence="1 2" key="1">
    <citation type="journal article" date="2023" name="Nucleic Acids Res.">
        <title>The hologenome of Daphnia magna reveals possible DNA methylation and microbiome-mediated evolution of the host genome.</title>
        <authorList>
            <person name="Chaturvedi A."/>
            <person name="Li X."/>
            <person name="Dhandapani V."/>
            <person name="Marshall H."/>
            <person name="Kissane S."/>
            <person name="Cuenca-Cambronero M."/>
            <person name="Asole G."/>
            <person name="Calvet F."/>
            <person name="Ruiz-Romero M."/>
            <person name="Marangio P."/>
            <person name="Guigo R."/>
            <person name="Rago D."/>
            <person name="Mirbahai L."/>
            <person name="Eastwood N."/>
            <person name="Colbourne J.K."/>
            <person name="Zhou J."/>
            <person name="Mallon E."/>
            <person name="Orsini L."/>
        </authorList>
    </citation>
    <scope>NUCLEOTIDE SEQUENCE [LARGE SCALE GENOMIC DNA]</scope>
    <source>
        <strain evidence="1">LRV0_1</strain>
    </source>
</reference>
<accession>A0ABQ9Z122</accession>
<protein>
    <submittedName>
        <fullName evidence="1">Uncharacterized protein</fullName>
    </submittedName>
</protein>